<protein>
    <recommendedName>
        <fullName evidence="3">MmcQ-like protein</fullName>
    </recommendedName>
</protein>
<evidence type="ECO:0000313" key="1">
    <source>
        <dbReference type="EMBL" id="GIP55808.1"/>
    </source>
</evidence>
<reference evidence="1 2" key="1">
    <citation type="submission" date="2021-03" db="EMBL/GenBank/DDBJ databases">
        <title>Antimicrobial resistance genes in bacteria isolated from Japanese honey, and their potential for conferring macrolide and lincosamide resistance in the American foulbrood pathogen Paenibacillus larvae.</title>
        <authorList>
            <person name="Okamoto M."/>
            <person name="Kumagai M."/>
            <person name="Kanamori H."/>
            <person name="Takamatsu D."/>
        </authorList>
    </citation>
    <scope>NUCLEOTIDE SEQUENCE [LARGE SCALE GENOMIC DNA]</scope>
    <source>
        <strain evidence="1 2">J42TS3</strain>
    </source>
</reference>
<dbReference type="InterPro" id="IPR058532">
    <property type="entry name" value="YjbR/MT2646/Rv2570-like"/>
</dbReference>
<dbReference type="PANTHER" id="PTHR35145:SF1">
    <property type="entry name" value="CYTOPLASMIC PROTEIN"/>
    <property type="match status" value="1"/>
</dbReference>
<dbReference type="RefSeq" id="WP_211025855.1">
    <property type="nucleotide sequence ID" value="NZ_BOSL01000024.1"/>
</dbReference>
<accession>A0ABQ4MIJ8</accession>
<proteinExistence type="predicted"/>
<dbReference type="Proteomes" id="UP000679992">
    <property type="component" value="Unassembled WGS sequence"/>
</dbReference>
<organism evidence="1 2">
    <name type="scientific">Paenibacillus vini</name>
    <dbReference type="NCBI Taxonomy" id="1476024"/>
    <lineage>
        <taxon>Bacteria</taxon>
        <taxon>Bacillati</taxon>
        <taxon>Bacillota</taxon>
        <taxon>Bacilli</taxon>
        <taxon>Bacillales</taxon>
        <taxon>Paenibacillaceae</taxon>
        <taxon>Paenibacillus</taxon>
    </lineage>
</organism>
<dbReference type="Pfam" id="PF04237">
    <property type="entry name" value="YjbR"/>
    <property type="match status" value="1"/>
</dbReference>
<evidence type="ECO:0008006" key="3">
    <source>
        <dbReference type="Google" id="ProtNLM"/>
    </source>
</evidence>
<dbReference type="EMBL" id="BOSL01000024">
    <property type="protein sequence ID" value="GIP55808.1"/>
    <property type="molecule type" value="Genomic_DNA"/>
</dbReference>
<dbReference type="SUPFAM" id="SSF142906">
    <property type="entry name" value="YjbR-like"/>
    <property type="match status" value="1"/>
</dbReference>
<gene>
    <name evidence="1" type="ORF">J42TS3_48430</name>
</gene>
<sequence length="124" mass="13578">MYSKLTAYCLSKKGAVEDYPFGPSPLVMKVGGKMFALITRAEADDEVQISLKCDPVIAANLREQHECVRPGYHLNKKHWNTVAADGSLAVDDLKAMIDHSYELVLASLTKAARESVLLKIGGSR</sequence>
<comment type="caution">
    <text evidence="1">The sequence shown here is derived from an EMBL/GenBank/DDBJ whole genome shotgun (WGS) entry which is preliminary data.</text>
</comment>
<dbReference type="Gene3D" id="3.90.1150.30">
    <property type="match status" value="1"/>
</dbReference>
<dbReference type="InterPro" id="IPR007351">
    <property type="entry name" value="YjbR"/>
</dbReference>
<keyword evidence="2" id="KW-1185">Reference proteome</keyword>
<dbReference type="PANTHER" id="PTHR35145">
    <property type="entry name" value="CYTOPLASMIC PROTEIN-RELATED"/>
    <property type="match status" value="1"/>
</dbReference>
<dbReference type="InterPro" id="IPR038056">
    <property type="entry name" value="YjbR-like_sf"/>
</dbReference>
<name>A0ABQ4MIJ8_9BACL</name>
<evidence type="ECO:0000313" key="2">
    <source>
        <dbReference type="Proteomes" id="UP000679992"/>
    </source>
</evidence>